<protein>
    <submittedName>
        <fullName evidence="2">HDIG domain-containing protein</fullName>
    </submittedName>
</protein>
<dbReference type="SMART" id="SM00471">
    <property type="entry name" value="HDc"/>
    <property type="match status" value="1"/>
</dbReference>
<proteinExistence type="predicted"/>
<dbReference type="InterPro" id="IPR006674">
    <property type="entry name" value="HD_domain"/>
</dbReference>
<dbReference type="NCBIfam" id="TIGR00277">
    <property type="entry name" value="HDIG"/>
    <property type="match status" value="1"/>
</dbReference>
<dbReference type="CDD" id="cd00077">
    <property type="entry name" value="HDc"/>
    <property type="match status" value="1"/>
</dbReference>
<dbReference type="Gene3D" id="1.10.3210.10">
    <property type="entry name" value="Hypothetical protein af1432"/>
    <property type="match status" value="1"/>
</dbReference>
<gene>
    <name evidence="2" type="ORF">L0665_06645</name>
</gene>
<name>A0A9Q4KUG1_9EURY</name>
<dbReference type="AlphaFoldDB" id="A0A9Q4KUG1"/>
<evidence type="ECO:0000313" key="3">
    <source>
        <dbReference type="Proteomes" id="UP001143747"/>
    </source>
</evidence>
<organism evidence="2 3">
    <name type="scientific">Methanogenium marinum</name>
    <dbReference type="NCBI Taxonomy" id="348610"/>
    <lineage>
        <taxon>Archaea</taxon>
        <taxon>Methanobacteriati</taxon>
        <taxon>Methanobacteriota</taxon>
        <taxon>Stenosarchaea group</taxon>
        <taxon>Methanomicrobia</taxon>
        <taxon>Methanomicrobiales</taxon>
        <taxon>Methanomicrobiaceae</taxon>
        <taxon>Methanogenium</taxon>
    </lineage>
</organism>
<dbReference type="Proteomes" id="UP001143747">
    <property type="component" value="Unassembled WGS sequence"/>
</dbReference>
<dbReference type="RefSeq" id="WP_274924919.1">
    <property type="nucleotide sequence ID" value="NZ_JAKELO010000002.1"/>
</dbReference>
<feature type="domain" description="HD/PDEase" evidence="1">
    <location>
        <begin position="15"/>
        <end position="123"/>
    </location>
</feature>
<dbReference type="InterPro" id="IPR006675">
    <property type="entry name" value="HDIG_dom"/>
</dbReference>
<sequence>MERYDAIVLLQEHVAKESLIGHCRATAAIMRATAEAMGEDADLWEVIGILHDIDYEEVGEDMERHGDVGARMLITAGLGEEVAGPVRRHNFMKYGDTDTPVDVALTAADNISGLVIACAMVKGGSVTDVTAKTVKKKVKDKAFAAGCNRERIRKIESYIELPEYYALSVAALQGIKEDLGLS</sequence>
<dbReference type="EMBL" id="JAKELO010000002">
    <property type="protein sequence ID" value="MDE4908287.1"/>
    <property type="molecule type" value="Genomic_DNA"/>
</dbReference>
<dbReference type="Pfam" id="PF01966">
    <property type="entry name" value="HD"/>
    <property type="match status" value="1"/>
</dbReference>
<evidence type="ECO:0000313" key="2">
    <source>
        <dbReference type="EMBL" id="MDE4908287.1"/>
    </source>
</evidence>
<keyword evidence="3" id="KW-1185">Reference proteome</keyword>
<comment type="caution">
    <text evidence="2">The sequence shown here is derived from an EMBL/GenBank/DDBJ whole genome shotgun (WGS) entry which is preliminary data.</text>
</comment>
<dbReference type="PANTHER" id="PTHR38659">
    <property type="entry name" value="METAL-DEPENDENT PHOSPHOHYDROLASE"/>
    <property type="match status" value="1"/>
</dbReference>
<accession>A0A9Q4KUG1</accession>
<dbReference type="PANTHER" id="PTHR38659:SF2">
    <property type="entry name" value="HDIG DOMAIN PROTEIN"/>
    <property type="match status" value="1"/>
</dbReference>
<reference evidence="2" key="1">
    <citation type="submission" date="2022-01" db="EMBL/GenBank/DDBJ databases">
        <title>Draft genome of Methanogenium marinum DSM 15558.</title>
        <authorList>
            <person name="Chen S.-C."/>
            <person name="You Y.-T."/>
        </authorList>
    </citation>
    <scope>NUCLEOTIDE SEQUENCE</scope>
    <source>
        <strain evidence="2">DSM 15558</strain>
    </source>
</reference>
<evidence type="ECO:0000259" key="1">
    <source>
        <dbReference type="SMART" id="SM00471"/>
    </source>
</evidence>
<dbReference type="SUPFAM" id="SSF109604">
    <property type="entry name" value="HD-domain/PDEase-like"/>
    <property type="match status" value="1"/>
</dbReference>
<dbReference type="InterPro" id="IPR003607">
    <property type="entry name" value="HD/PDEase_dom"/>
</dbReference>